<reference evidence="8 9" key="1">
    <citation type="journal article" date="2015" name="Stand. Genomic Sci.">
        <title>Genomic Encyclopedia of Bacterial and Archaeal Type Strains, Phase III: the genomes of soil and plant-associated and newly described type strains.</title>
        <authorList>
            <person name="Whitman W.B."/>
            <person name="Woyke T."/>
            <person name="Klenk H.P."/>
            <person name="Zhou Y."/>
            <person name="Lilburn T.G."/>
            <person name="Beck B.J."/>
            <person name="De Vos P."/>
            <person name="Vandamme P."/>
            <person name="Eisen J.A."/>
            <person name="Garrity G."/>
            <person name="Hugenholtz P."/>
            <person name="Kyrpides N.C."/>
        </authorList>
    </citation>
    <scope>NUCLEOTIDE SEQUENCE [LARGE SCALE GENOMIC DNA]</scope>
    <source>
        <strain evidence="8 9">CGMCC 1.6858</strain>
    </source>
</reference>
<dbReference type="InterPro" id="IPR029787">
    <property type="entry name" value="Nucleotide_cyclase"/>
</dbReference>
<dbReference type="PANTHER" id="PTHR45138:SF9">
    <property type="entry name" value="DIGUANYLATE CYCLASE DGCM-RELATED"/>
    <property type="match status" value="1"/>
</dbReference>
<dbReference type="SUPFAM" id="SSF55073">
    <property type="entry name" value="Nucleotide cyclase"/>
    <property type="match status" value="1"/>
</dbReference>
<evidence type="ECO:0000259" key="7">
    <source>
        <dbReference type="PROSITE" id="PS50887"/>
    </source>
</evidence>
<dbReference type="Pfam" id="PF00990">
    <property type="entry name" value="GGDEF"/>
    <property type="match status" value="1"/>
</dbReference>
<dbReference type="InterPro" id="IPR001789">
    <property type="entry name" value="Sig_transdc_resp-reg_receiver"/>
</dbReference>
<dbReference type="EMBL" id="VLKY01000011">
    <property type="protein sequence ID" value="TWI52506.1"/>
    <property type="molecule type" value="Genomic_DNA"/>
</dbReference>
<dbReference type="Gene3D" id="3.30.70.270">
    <property type="match status" value="1"/>
</dbReference>
<organism evidence="8 9">
    <name type="scientific">Pseudomonas duriflava</name>
    <dbReference type="NCBI Taxonomy" id="459528"/>
    <lineage>
        <taxon>Bacteria</taxon>
        <taxon>Pseudomonadati</taxon>
        <taxon>Pseudomonadota</taxon>
        <taxon>Gammaproteobacteria</taxon>
        <taxon>Pseudomonadales</taxon>
        <taxon>Pseudomonadaceae</taxon>
        <taxon>Pseudomonas</taxon>
    </lineage>
</organism>
<comment type="subcellular location">
    <subcellularLocation>
        <location evidence="2">Cell inner membrane</location>
    </subcellularLocation>
</comment>
<dbReference type="SMART" id="SM00267">
    <property type="entry name" value="GGDEF"/>
    <property type="match status" value="1"/>
</dbReference>
<dbReference type="CDD" id="cd01949">
    <property type="entry name" value="GGDEF"/>
    <property type="match status" value="1"/>
</dbReference>
<dbReference type="GO" id="GO:0000160">
    <property type="term" value="P:phosphorelay signal transduction system"/>
    <property type="evidence" value="ECO:0007669"/>
    <property type="project" value="InterPro"/>
</dbReference>
<dbReference type="Proteomes" id="UP000316905">
    <property type="component" value="Unassembled WGS sequence"/>
</dbReference>
<dbReference type="GO" id="GO:0005886">
    <property type="term" value="C:plasma membrane"/>
    <property type="evidence" value="ECO:0007669"/>
    <property type="project" value="UniProtKB-SubCell"/>
</dbReference>
<gene>
    <name evidence="8" type="ORF">IQ22_03276</name>
</gene>
<accession>A0A562Q8Z9</accession>
<dbReference type="OrthoDB" id="9812260at2"/>
<keyword evidence="5" id="KW-0597">Phosphoprotein</keyword>
<dbReference type="GO" id="GO:0052621">
    <property type="term" value="F:diguanylate cyclase activity"/>
    <property type="evidence" value="ECO:0007669"/>
    <property type="project" value="UniProtKB-EC"/>
</dbReference>
<dbReference type="InterPro" id="IPR000160">
    <property type="entry name" value="GGDEF_dom"/>
</dbReference>
<keyword evidence="9" id="KW-1185">Reference proteome</keyword>
<dbReference type="AlphaFoldDB" id="A0A562Q8Z9"/>
<name>A0A562Q8Z9_9PSED</name>
<proteinExistence type="predicted"/>
<evidence type="ECO:0000313" key="8">
    <source>
        <dbReference type="EMBL" id="TWI52506.1"/>
    </source>
</evidence>
<dbReference type="Pfam" id="PF00072">
    <property type="entry name" value="Response_reg"/>
    <property type="match status" value="1"/>
</dbReference>
<feature type="domain" description="Response regulatory" evidence="6">
    <location>
        <begin position="10"/>
        <end position="125"/>
    </location>
</feature>
<dbReference type="PROSITE" id="PS50110">
    <property type="entry name" value="RESPONSE_REGULATORY"/>
    <property type="match status" value="1"/>
</dbReference>
<dbReference type="InterPro" id="IPR050469">
    <property type="entry name" value="Diguanylate_Cyclase"/>
</dbReference>
<dbReference type="GO" id="GO:1902201">
    <property type="term" value="P:negative regulation of bacterial-type flagellum-dependent cell motility"/>
    <property type="evidence" value="ECO:0007669"/>
    <property type="project" value="TreeGrafter"/>
</dbReference>
<dbReference type="InterPro" id="IPR043128">
    <property type="entry name" value="Rev_trsase/Diguanyl_cyclase"/>
</dbReference>
<evidence type="ECO:0000256" key="1">
    <source>
        <dbReference type="ARBA" id="ARBA00001946"/>
    </source>
</evidence>
<sequence>MNAMAGRTPVVLIVDDEKTNLRLLSEVLRGEAKVVLAKSGTQALDKAARERPDLILLDVVMPGLDGLQLIRLFRQRAETASIPVLFISGLDDVKQEVECFELGASDYILKPFNAPAVRARVRLHLQLARQRDMLERLAHIDPLTSLANRRKLDETLAQEWSLAAQERIPLSIAMIDVDYFKQFNDAYGHAAGDEALARVASVLESRTRECDCLARYGGEEFTLILPGTSSEQARLILERCRLAVMDLHIPSAKEAAYEWLTVSIGIAACLPERHQAPEYLMSAADELLYQAKQKGRNRTVAQNLK</sequence>
<feature type="modified residue" description="4-aspartylphosphate" evidence="5">
    <location>
        <position position="58"/>
    </location>
</feature>
<evidence type="ECO:0000256" key="4">
    <source>
        <dbReference type="ARBA" id="ARBA00034247"/>
    </source>
</evidence>
<comment type="cofactor">
    <cofactor evidence="1">
        <name>Mg(2+)</name>
        <dbReference type="ChEBI" id="CHEBI:18420"/>
    </cofactor>
</comment>
<comment type="caution">
    <text evidence="8">The sequence shown here is derived from an EMBL/GenBank/DDBJ whole genome shotgun (WGS) entry which is preliminary data.</text>
</comment>
<evidence type="ECO:0000259" key="6">
    <source>
        <dbReference type="PROSITE" id="PS50110"/>
    </source>
</evidence>
<dbReference type="GO" id="GO:0043709">
    <property type="term" value="P:cell adhesion involved in single-species biofilm formation"/>
    <property type="evidence" value="ECO:0007669"/>
    <property type="project" value="TreeGrafter"/>
</dbReference>
<dbReference type="SMART" id="SM00448">
    <property type="entry name" value="REC"/>
    <property type="match status" value="1"/>
</dbReference>
<dbReference type="NCBIfam" id="TIGR00254">
    <property type="entry name" value="GGDEF"/>
    <property type="match status" value="1"/>
</dbReference>
<evidence type="ECO:0000256" key="5">
    <source>
        <dbReference type="PROSITE-ProRule" id="PRU00169"/>
    </source>
</evidence>
<evidence type="ECO:0000313" key="9">
    <source>
        <dbReference type="Proteomes" id="UP000316905"/>
    </source>
</evidence>
<dbReference type="SUPFAM" id="SSF52172">
    <property type="entry name" value="CheY-like"/>
    <property type="match status" value="1"/>
</dbReference>
<dbReference type="PANTHER" id="PTHR45138">
    <property type="entry name" value="REGULATORY COMPONENTS OF SENSORY TRANSDUCTION SYSTEM"/>
    <property type="match status" value="1"/>
</dbReference>
<evidence type="ECO:0000256" key="3">
    <source>
        <dbReference type="ARBA" id="ARBA00012528"/>
    </source>
</evidence>
<feature type="domain" description="GGDEF" evidence="7">
    <location>
        <begin position="168"/>
        <end position="304"/>
    </location>
</feature>
<protein>
    <recommendedName>
        <fullName evidence="3">diguanylate cyclase</fullName>
        <ecNumber evidence="3">2.7.7.65</ecNumber>
    </recommendedName>
</protein>
<dbReference type="Gene3D" id="3.40.50.2300">
    <property type="match status" value="1"/>
</dbReference>
<dbReference type="PROSITE" id="PS50887">
    <property type="entry name" value="GGDEF"/>
    <property type="match status" value="1"/>
</dbReference>
<dbReference type="EC" id="2.7.7.65" evidence="3"/>
<comment type="catalytic activity">
    <reaction evidence="4">
        <text>2 GTP = 3',3'-c-di-GMP + 2 diphosphate</text>
        <dbReference type="Rhea" id="RHEA:24898"/>
        <dbReference type="ChEBI" id="CHEBI:33019"/>
        <dbReference type="ChEBI" id="CHEBI:37565"/>
        <dbReference type="ChEBI" id="CHEBI:58805"/>
        <dbReference type="EC" id="2.7.7.65"/>
    </reaction>
</comment>
<dbReference type="FunFam" id="3.30.70.270:FF:000001">
    <property type="entry name" value="Diguanylate cyclase domain protein"/>
    <property type="match status" value="1"/>
</dbReference>
<evidence type="ECO:0000256" key="2">
    <source>
        <dbReference type="ARBA" id="ARBA00004533"/>
    </source>
</evidence>
<dbReference type="InterPro" id="IPR011006">
    <property type="entry name" value="CheY-like_superfamily"/>
</dbReference>
<dbReference type="RefSeq" id="WP_145143779.1">
    <property type="nucleotide sequence ID" value="NZ_VLKY01000011.1"/>
</dbReference>